<comment type="cofactor">
    <cofactor evidence="1">
        <name>Mg(2+)</name>
        <dbReference type="ChEBI" id="CHEBI:18420"/>
    </cofactor>
</comment>
<keyword evidence="4" id="KW-0460">Magnesium</keyword>
<keyword evidence="9" id="KW-1185">Reference proteome</keyword>
<dbReference type="InterPro" id="IPR003960">
    <property type="entry name" value="ATPase_AAA_CS"/>
</dbReference>
<feature type="domain" description="AAA+ ATPase" evidence="7">
    <location>
        <begin position="298"/>
        <end position="427"/>
    </location>
</feature>
<evidence type="ECO:0000256" key="2">
    <source>
        <dbReference type="ARBA" id="ARBA00007448"/>
    </source>
</evidence>
<proteinExistence type="inferred from homology"/>
<dbReference type="InterPro" id="IPR027417">
    <property type="entry name" value="P-loop_NTPase"/>
</dbReference>
<dbReference type="GO" id="GO:0005524">
    <property type="term" value="F:ATP binding"/>
    <property type="evidence" value="ECO:0007669"/>
    <property type="project" value="UniProtKB-KW"/>
</dbReference>
<keyword evidence="6" id="KW-0547">Nucleotide-binding</keyword>
<dbReference type="PANTHER" id="PTHR23070">
    <property type="entry name" value="BCS1 AAA-TYPE ATPASE"/>
    <property type="match status" value="1"/>
</dbReference>
<dbReference type="EMBL" id="JAZDWU010000010">
    <property type="protein sequence ID" value="KAK9989315.1"/>
    <property type="molecule type" value="Genomic_DNA"/>
</dbReference>
<reference evidence="8 9" key="1">
    <citation type="submission" date="2024-01" db="EMBL/GenBank/DDBJ databases">
        <title>A telomere-to-telomere, gap-free genome of sweet tea (Lithocarpus litseifolius).</title>
        <authorList>
            <person name="Zhou J."/>
        </authorList>
    </citation>
    <scope>NUCLEOTIDE SEQUENCE [LARGE SCALE GENOMIC DNA]</scope>
    <source>
        <strain evidence="8">Zhou-2022a</strain>
        <tissue evidence="8">Leaf</tissue>
    </source>
</reference>
<dbReference type="InterPro" id="IPR025753">
    <property type="entry name" value="AAA_N_dom"/>
</dbReference>
<evidence type="ECO:0000256" key="1">
    <source>
        <dbReference type="ARBA" id="ARBA00001946"/>
    </source>
</evidence>
<evidence type="ECO:0000313" key="8">
    <source>
        <dbReference type="EMBL" id="KAK9989315.1"/>
    </source>
</evidence>
<evidence type="ECO:0000256" key="6">
    <source>
        <dbReference type="RuleBase" id="RU003651"/>
    </source>
</evidence>
<dbReference type="Gene3D" id="3.40.50.300">
    <property type="entry name" value="P-loop containing nucleotide triphosphate hydrolases"/>
    <property type="match status" value="1"/>
</dbReference>
<comment type="caution">
    <text evidence="8">The sequence shown here is derived from an EMBL/GenBank/DDBJ whole genome shotgun (WGS) entry which is preliminary data.</text>
</comment>
<sequence>MLIDSVSGLLPVLRSTAFCSGPVSNFRPKPGIYPRNGRILEEVIGGHPYPQTMFSFMEMLTSLAPFFTAAVVIVLSPFVKERIPSAVSNYLVSTFQMWLARFCTPHITVVIEEKGELKSNQIYEAAKAHLHTLISDSTKPKRFKVSKEDRQTESTIDIIKDVEVIDYFREIKLKWKLRTEREEYHYSTTKKYFELSFDKGYEMDVLGSYLDDIVDRYERIQKADKVVKIYTCKEKNRDRMVYHEQERDRNVNWSYVNLEHSATFEKLAMNPEQKEMLKDDLDRFLGGKDLYKKVGKSWKRGYLLYGPPGTGKSSLIAAMANYLKFNIYDLNLTAALSNEDLRSILLSTTDRSILVIEDVDCCTRFYDKEKRDYTFTQSGLLNIMDGLWSSCGDERIIVFTTNHKDRLDPALLRPGRMDVHIEGLLENVEVTPAEIAEELLKSGGIDDVLRGLVKFLEQKTLQKAKASELKELLKSDDNTDVDVEGFVKFLEQEKLKNAKAAEAEQLLKIHHTSVDVDVDVEGLVKLFKQKKLEDAKAAEAVQENIEKNHN</sequence>
<evidence type="ECO:0000256" key="4">
    <source>
        <dbReference type="ARBA" id="ARBA00022842"/>
    </source>
</evidence>
<dbReference type="Pfam" id="PF14363">
    <property type="entry name" value="AAA_assoc"/>
    <property type="match status" value="1"/>
</dbReference>
<dbReference type="SMART" id="SM00382">
    <property type="entry name" value="AAA"/>
    <property type="match status" value="1"/>
</dbReference>
<evidence type="ECO:0000256" key="3">
    <source>
        <dbReference type="ARBA" id="ARBA00022801"/>
    </source>
</evidence>
<dbReference type="InterPro" id="IPR003959">
    <property type="entry name" value="ATPase_AAA_core"/>
</dbReference>
<evidence type="ECO:0000313" key="9">
    <source>
        <dbReference type="Proteomes" id="UP001459277"/>
    </source>
</evidence>
<dbReference type="GO" id="GO:0016887">
    <property type="term" value="F:ATP hydrolysis activity"/>
    <property type="evidence" value="ECO:0007669"/>
    <property type="project" value="InterPro"/>
</dbReference>
<evidence type="ECO:0000256" key="5">
    <source>
        <dbReference type="ARBA" id="ARBA00049360"/>
    </source>
</evidence>
<dbReference type="Proteomes" id="UP001459277">
    <property type="component" value="Unassembled WGS sequence"/>
</dbReference>
<dbReference type="GO" id="GO:0006950">
    <property type="term" value="P:response to stress"/>
    <property type="evidence" value="ECO:0007669"/>
    <property type="project" value="UniProtKB-ARBA"/>
</dbReference>
<dbReference type="AlphaFoldDB" id="A0AAW2BTF6"/>
<dbReference type="InterPro" id="IPR050747">
    <property type="entry name" value="Mitochondrial_chaperone_BCS1"/>
</dbReference>
<name>A0AAW2BTF6_9ROSI</name>
<protein>
    <recommendedName>
        <fullName evidence="7">AAA+ ATPase domain-containing protein</fullName>
    </recommendedName>
</protein>
<accession>A0AAW2BTF6</accession>
<dbReference type="CDD" id="cd19510">
    <property type="entry name" value="RecA-like_BCS1"/>
    <property type="match status" value="1"/>
</dbReference>
<comment type="catalytic activity">
    <reaction evidence="5">
        <text>ATP + H2O = ADP + phosphate + H(+)</text>
        <dbReference type="Rhea" id="RHEA:13065"/>
        <dbReference type="ChEBI" id="CHEBI:15377"/>
        <dbReference type="ChEBI" id="CHEBI:15378"/>
        <dbReference type="ChEBI" id="CHEBI:30616"/>
        <dbReference type="ChEBI" id="CHEBI:43474"/>
        <dbReference type="ChEBI" id="CHEBI:456216"/>
    </reaction>
</comment>
<dbReference type="InterPro" id="IPR003593">
    <property type="entry name" value="AAA+_ATPase"/>
</dbReference>
<comment type="similarity">
    <text evidence="2">Belongs to the AAA ATPase family. BCS1 subfamily.</text>
</comment>
<gene>
    <name evidence="8" type="ORF">SO802_029554</name>
</gene>
<dbReference type="SUPFAM" id="SSF52540">
    <property type="entry name" value="P-loop containing nucleoside triphosphate hydrolases"/>
    <property type="match status" value="1"/>
</dbReference>
<keyword evidence="3" id="KW-0378">Hydrolase</keyword>
<dbReference type="PROSITE" id="PS00674">
    <property type="entry name" value="AAA"/>
    <property type="match status" value="1"/>
</dbReference>
<keyword evidence="6" id="KW-0067">ATP-binding</keyword>
<evidence type="ECO:0000259" key="7">
    <source>
        <dbReference type="SMART" id="SM00382"/>
    </source>
</evidence>
<organism evidence="8 9">
    <name type="scientific">Lithocarpus litseifolius</name>
    <dbReference type="NCBI Taxonomy" id="425828"/>
    <lineage>
        <taxon>Eukaryota</taxon>
        <taxon>Viridiplantae</taxon>
        <taxon>Streptophyta</taxon>
        <taxon>Embryophyta</taxon>
        <taxon>Tracheophyta</taxon>
        <taxon>Spermatophyta</taxon>
        <taxon>Magnoliopsida</taxon>
        <taxon>eudicotyledons</taxon>
        <taxon>Gunneridae</taxon>
        <taxon>Pentapetalae</taxon>
        <taxon>rosids</taxon>
        <taxon>fabids</taxon>
        <taxon>Fagales</taxon>
        <taxon>Fagaceae</taxon>
        <taxon>Lithocarpus</taxon>
    </lineage>
</organism>
<dbReference type="Pfam" id="PF00004">
    <property type="entry name" value="AAA"/>
    <property type="match status" value="1"/>
</dbReference>